<dbReference type="InterPro" id="IPR001647">
    <property type="entry name" value="HTH_TetR"/>
</dbReference>
<proteinExistence type="predicted"/>
<evidence type="ECO:0000256" key="3">
    <source>
        <dbReference type="SAM" id="MobiDB-lite"/>
    </source>
</evidence>
<dbReference type="PROSITE" id="PS01081">
    <property type="entry name" value="HTH_TETR_1"/>
    <property type="match status" value="1"/>
</dbReference>
<dbReference type="InterPro" id="IPR023772">
    <property type="entry name" value="DNA-bd_HTH_TetR-type_CS"/>
</dbReference>
<dbReference type="EMBL" id="JAVDVQ010000020">
    <property type="protein sequence ID" value="MDR7084269.1"/>
    <property type="molecule type" value="Genomic_DNA"/>
</dbReference>
<evidence type="ECO:0000256" key="2">
    <source>
        <dbReference type="PROSITE-ProRule" id="PRU00335"/>
    </source>
</evidence>
<dbReference type="Proteomes" id="UP001252243">
    <property type="component" value="Unassembled WGS sequence"/>
</dbReference>
<dbReference type="InterPro" id="IPR009057">
    <property type="entry name" value="Homeodomain-like_sf"/>
</dbReference>
<accession>A0ABU1UGF2</accession>
<dbReference type="RefSeq" id="WP_310060414.1">
    <property type="nucleotide sequence ID" value="NZ_JAVDVQ010000020.1"/>
</dbReference>
<evidence type="ECO:0000256" key="1">
    <source>
        <dbReference type="ARBA" id="ARBA00023125"/>
    </source>
</evidence>
<evidence type="ECO:0000313" key="6">
    <source>
        <dbReference type="Proteomes" id="UP001252243"/>
    </source>
</evidence>
<sequence>MTTAENEEWAEPRRQVPVPPRTPAQRQSLREVQKQVTRERLIESAAEEFRSRGFNETTAENIASSAGASRATFYVYFRTKAEIVAELMRRSQSDVMAAYRRLDDMEAPDQAGILDWLDETIMLWRERASDFNTMEQALANDDLVTETWLTILGDTYKVMPKTFARYTDPVQHERARLHLLTLQMALDRTMFFTILRGRPLDMELLKDVLAMQWLAFVRGDAAAG</sequence>
<keyword evidence="1 2" id="KW-0238">DNA-binding</keyword>
<dbReference type="SUPFAM" id="SSF46689">
    <property type="entry name" value="Homeodomain-like"/>
    <property type="match status" value="1"/>
</dbReference>
<feature type="domain" description="HTH tetR-type" evidence="4">
    <location>
        <begin position="35"/>
        <end position="95"/>
    </location>
</feature>
<dbReference type="Pfam" id="PF00440">
    <property type="entry name" value="TetR_N"/>
    <property type="match status" value="1"/>
</dbReference>
<protein>
    <submittedName>
        <fullName evidence="5">AcrR family transcriptional regulator</fullName>
    </submittedName>
</protein>
<dbReference type="Gene3D" id="1.10.357.10">
    <property type="entry name" value="Tetracycline Repressor, domain 2"/>
    <property type="match status" value="1"/>
</dbReference>
<keyword evidence="6" id="KW-1185">Reference proteome</keyword>
<evidence type="ECO:0000259" key="4">
    <source>
        <dbReference type="PROSITE" id="PS50977"/>
    </source>
</evidence>
<dbReference type="PRINTS" id="PR00455">
    <property type="entry name" value="HTHTETR"/>
</dbReference>
<comment type="caution">
    <text evidence="5">The sequence shown here is derived from an EMBL/GenBank/DDBJ whole genome shotgun (WGS) entry which is preliminary data.</text>
</comment>
<dbReference type="InterPro" id="IPR050624">
    <property type="entry name" value="HTH-type_Tx_Regulator"/>
</dbReference>
<name>A0ABU1UGF2_9MICC</name>
<feature type="region of interest" description="Disordered" evidence="3">
    <location>
        <begin position="1"/>
        <end position="32"/>
    </location>
</feature>
<feature type="DNA-binding region" description="H-T-H motif" evidence="2">
    <location>
        <begin position="58"/>
        <end position="77"/>
    </location>
</feature>
<evidence type="ECO:0000313" key="5">
    <source>
        <dbReference type="EMBL" id="MDR7084269.1"/>
    </source>
</evidence>
<dbReference type="PROSITE" id="PS50977">
    <property type="entry name" value="HTH_TETR_2"/>
    <property type="match status" value="1"/>
</dbReference>
<gene>
    <name evidence="5" type="ORF">J2X01_003577</name>
</gene>
<dbReference type="PANTHER" id="PTHR43479">
    <property type="entry name" value="ACREF/ENVCD OPERON REPRESSOR-RELATED"/>
    <property type="match status" value="1"/>
</dbReference>
<organism evidence="5 6">
    <name type="scientific">Arthrobacter ginsengisoli</name>
    <dbReference type="NCBI Taxonomy" id="1356565"/>
    <lineage>
        <taxon>Bacteria</taxon>
        <taxon>Bacillati</taxon>
        <taxon>Actinomycetota</taxon>
        <taxon>Actinomycetes</taxon>
        <taxon>Micrococcales</taxon>
        <taxon>Micrococcaceae</taxon>
        <taxon>Arthrobacter</taxon>
    </lineage>
</organism>
<reference evidence="5 6" key="1">
    <citation type="submission" date="2023-07" db="EMBL/GenBank/DDBJ databases">
        <title>Sorghum-associated microbial communities from plants grown in Nebraska, USA.</title>
        <authorList>
            <person name="Schachtman D."/>
        </authorList>
    </citation>
    <scope>NUCLEOTIDE SEQUENCE [LARGE SCALE GENOMIC DNA]</scope>
    <source>
        <strain evidence="5 6">BE167</strain>
    </source>
</reference>
<dbReference type="PANTHER" id="PTHR43479:SF11">
    <property type="entry name" value="ACREF_ENVCD OPERON REPRESSOR-RELATED"/>
    <property type="match status" value="1"/>
</dbReference>